<keyword evidence="2" id="KW-1185">Reference proteome</keyword>
<name>A0A8T0IR14_CERPU</name>
<dbReference type="PANTHER" id="PTHR33789:SF5">
    <property type="entry name" value="BET V I_MAJOR LATEX PROTEIN DOMAIN-CONTAINING PROTEIN"/>
    <property type="match status" value="1"/>
</dbReference>
<dbReference type="OrthoDB" id="1928994at2759"/>
<proteinExistence type="predicted"/>
<reference evidence="1" key="1">
    <citation type="submission" date="2020-06" db="EMBL/GenBank/DDBJ databases">
        <title>WGS assembly of Ceratodon purpureus strain R40.</title>
        <authorList>
            <person name="Carey S.B."/>
            <person name="Jenkins J."/>
            <person name="Shu S."/>
            <person name="Lovell J.T."/>
            <person name="Sreedasyam A."/>
            <person name="Maumus F."/>
            <person name="Tiley G.P."/>
            <person name="Fernandez-Pozo N."/>
            <person name="Barry K."/>
            <person name="Chen C."/>
            <person name="Wang M."/>
            <person name="Lipzen A."/>
            <person name="Daum C."/>
            <person name="Saski C.A."/>
            <person name="Payton A.C."/>
            <person name="Mcbreen J.C."/>
            <person name="Conrad R.E."/>
            <person name="Kollar L.M."/>
            <person name="Olsson S."/>
            <person name="Huttunen S."/>
            <person name="Landis J.B."/>
            <person name="Wickett N.J."/>
            <person name="Johnson M.G."/>
            <person name="Rensing S.A."/>
            <person name="Grimwood J."/>
            <person name="Schmutz J."/>
            <person name="Mcdaniel S.F."/>
        </authorList>
    </citation>
    <scope>NUCLEOTIDE SEQUENCE</scope>
    <source>
        <strain evidence="1">R40</strain>
    </source>
</reference>
<gene>
    <name evidence="1" type="ORF">KC19_3G269300</name>
</gene>
<dbReference type="AlphaFoldDB" id="A0A8T0IR14"/>
<evidence type="ECO:0000313" key="2">
    <source>
        <dbReference type="Proteomes" id="UP000822688"/>
    </source>
</evidence>
<dbReference type="PANTHER" id="PTHR33789">
    <property type="entry name" value="LACHRYMATORY-FACTOR SYNTHASE"/>
    <property type="match status" value="1"/>
</dbReference>
<dbReference type="Pfam" id="PF10604">
    <property type="entry name" value="Polyketide_cyc2"/>
    <property type="match status" value="1"/>
</dbReference>
<dbReference type="SUPFAM" id="SSF55961">
    <property type="entry name" value="Bet v1-like"/>
    <property type="match status" value="1"/>
</dbReference>
<organism evidence="1 2">
    <name type="scientific">Ceratodon purpureus</name>
    <name type="common">Fire moss</name>
    <name type="synonym">Dicranum purpureum</name>
    <dbReference type="NCBI Taxonomy" id="3225"/>
    <lineage>
        <taxon>Eukaryota</taxon>
        <taxon>Viridiplantae</taxon>
        <taxon>Streptophyta</taxon>
        <taxon>Embryophyta</taxon>
        <taxon>Bryophyta</taxon>
        <taxon>Bryophytina</taxon>
        <taxon>Bryopsida</taxon>
        <taxon>Dicranidae</taxon>
        <taxon>Pseudoditrichales</taxon>
        <taxon>Ditrichaceae</taxon>
        <taxon>Ceratodon</taxon>
    </lineage>
</organism>
<dbReference type="InterPro" id="IPR023393">
    <property type="entry name" value="START-like_dom_sf"/>
</dbReference>
<protein>
    <submittedName>
        <fullName evidence="1">Uncharacterized protein</fullName>
    </submittedName>
</protein>
<dbReference type="Gene3D" id="3.30.530.20">
    <property type="match status" value="1"/>
</dbReference>
<dbReference type="CDD" id="cd07821">
    <property type="entry name" value="PYR_PYL_RCAR_like"/>
    <property type="match status" value="1"/>
</dbReference>
<dbReference type="InterPro" id="IPR053249">
    <property type="entry name" value="LFS"/>
</dbReference>
<accession>A0A8T0IR14</accession>
<dbReference type="Proteomes" id="UP000822688">
    <property type="component" value="Chromosome 3"/>
</dbReference>
<sequence>MFTATRVTCGIPGTEYARIPLQVSTFPVRSFKVQQLSNSSSTSKGALTATSTNSSENMAVIAESMSSNEYASISRFKWSGGVNLVLNCNLNAAWSLQADFLGLSNWVPSVSVCRLVDGEPNAVGCLRYCKGSGTTWVHERLLEFDNANHYMSYRMEDNHFVFPEGFKGYVAKVQLGDAGEGKTWVKWTYEVDPVVTQTKEELTVFMVGFYTLNLQYLETGANKLVIDSKTNEAAGSLSMSAFTNSEE</sequence>
<dbReference type="EMBL" id="CM026423">
    <property type="protein sequence ID" value="KAG0585241.1"/>
    <property type="molecule type" value="Genomic_DNA"/>
</dbReference>
<dbReference type="InterPro" id="IPR019587">
    <property type="entry name" value="Polyketide_cyclase/dehydratase"/>
</dbReference>
<evidence type="ECO:0000313" key="1">
    <source>
        <dbReference type="EMBL" id="KAG0585241.1"/>
    </source>
</evidence>
<comment type="caution">
    <text evidence="1">The sequence shown here is derived from an EMBL/GenBank/DDBJ whole genome shotgun (WGS) entry which is preliminary data.</text>
</comment>